<dbReference type="PROSITE" id="PS50977">
    <property type="entry name" value="HTH_TETR_2"/>
    <property type="match status" value="1"/>
</dbReference>
<keyword evidence="3" id="KW-0804">Transcription</keyword>
<dbReference type="SUPFAM" id="SSF46689">
    <property type="entry name" value="Homeodomain-like"/>
    <property type="match status" value="1"/>
</dbReference>
<dbReference type="GO" id="GO:0003700">
    <property type="term" value="F:DNA-binding transcription factor activity"/>
    <property type="evidence" value="ECO:0007669"/>
    <property type="project" value="TreeGrafter"/>
</dbReference>
<keyword evidence="2 4" id="KW-0238">DNA-binding</keyword>
<dbReference type="Proteomes" id="UP000247832">
    <property type="component" value="Unassembled WGS sequence"/>
</dbReference>
<dbReference type="Pfam" id="PF00440">
    <property type="entry name" value="TetR_N"/>
    <property type="match status" value="1"/>
</dbReference>
<evidence type="ECO:0000259" key="5">
    <source>
        <dbReference type="PROSITE" id="PS50977"/>
    </source>
</evidence>
<dbReference type="PANTHER" id="PTHR30055:SF234">
    <property type="entry name" value="HTH-TYPE TRANSCRIPTIONAL REGULATOR BETI"/>
    <property type="match status" value="1"/>
</dbReference>
<evidence type="ECO:0000256" key="2">
    <source>
        <dbReference type="ARBA" id="ARBA00023125"/>
    </source>
</evidence>
<dbReference type="AlphaFoldDB" id="A0A2V5L8C0"/>
<keyword evidence="7" id="KW-1185">Reference proteome</keyword>
<dbReference type="SUPFAM" id="SSF48498">
    <property type="entry name" value="Tetracyclin repressor-like, C-terminal domain"/>
    <property type="match status" value="1"/>
</dbReference>
<dbReference type="OrthoDB" id="3192968at2"/>
<dbReference type="EMBL" id="QJVD01000009">
    <property type="protein sequence ID" value="PYI67538.1"/>
    <property type="molecule type" value="Genomic_DNA"/>
</dbReference>
<gene>
    <name evidence="6" type="ORF">CVV68_10420</name>
</gene>
<name>A0A2V5L8C0_9MICC</name>
<accession>A0A2V5L8C0</accession>
<dbReference type="GO" id="GO:0000976">
    <property type="term" value="F:transcription cis-regulatory region binding"/>
    <property type="evidence" value="ECO:0007669"/>
    <property type="project" value="TreeGrafter"/>
</dbReference>
<evidence type="ECO:0000313" key="6">
    <source>
        <dbReference type="EMBL" id="PYI67538.1"/>
    </source>
</evidence>
<feature type="DNA-binding region" description="H-T-H motif" evidence="4">
    <location>
        <begin position="23"/>
        <end position="42"/>
    </location>
</feature>
<dbReference type="InterPro" id="IPR049445">
    <property type="entry name" value="TetR_SbtR-like_C"/>
</dbReference>
<comment type="caution">
    <text evidence="6">The sequence shown here is derived from an EMBL/GenBank/DDBJ whole genome shotgun (WGS) entry which is preliminary data.</text>
</comment>
<protein>
    <submittedName>
        <fullName evidence="6">TetR family transcriptional regulator</fullName>
    </submittedName>
</protein>
<organism evidence="6 7">
    <name type="scientific">Arthrobacter livingstonensis</name>
    <dbReference type="NCBI Taxonomy" id="670078"/>
    <lineage>
        <taxon>Bacteria</taxon>
        <taxon>Bacillati</taxon>
        <taxon>Actinomycetota</taxon>
        <taxon>Actinomycetes</taxon>
        <taxon>Micrococcales</taxon>
        <taxon>Micrococcaceae</taxon>
        <taxon>Arthrobacter</taxon>
    </lineage>
</organism>
<keyword evidence="1" id="KW-0805">Transcription regulation</keyword>
<reference evidence="6 7" key="1">
    <citation type="submission" date="2018-05" db="EMBL/GenBank/DDBJ databases">
        <title>Genetic diversity of glacier-inhabiting Cryobacterium bacteria in China and description of Cryobacterium mengkeensis sp. nov. and Arthrobacter glacialis sp. nov.</title>
        <authorList>
            <person name="Liu Q."/>
            <person name="Xin Y.-H."/>
        </authorList>
    </citation>
    <scope>NUCLEOTIDE SEQUENCE [LARGE SCALE GENOMIC DNA]</scope>
    <source>
        <strain evidence="6 7">LI2</strain>
    </source>
</reference>
<evidence type="ECO:0000313" key="7">
    <source>
        <dbReference type="Proteomes" id="UP000247832"/>
    </source>
</evidence>
<evidence type="ECO:0000256" key="3">
    <source>
        <dbReference type="ARBA" id="ARBA00023163"/>
    </source>
</evidence>
<dbReference type="InterPro" id="IPR036271">
    <property type="entry name" value="Tet_transcr_reg_TetR-rel_C_sf"/>
</dbReference>
<dbReference type="InterPro" id="IPR009057">
    <property type="entry name" value="Homeodomain-like_sf"/>
</dbReference>
<proteinExistence type="predicted"/>
<dbReference type="Gene3D" id="1.10.357.10">
    <property type="entry name" value="Tetracycline Repressor, domain 2"/>
    <property type="match status" value="1"/>
</dbReference>
<sequence length="183" mass="19422">MRNRARLLVVARDAFTAGEGNVALDTLARRAGVGIGTLYRHFPTRQALVEAVYRSELDEVAASADEVLGGNPADVALRLWIDRYATFFATKHGMAETLQGLLSAGVVAPTETRQRIRGTLGRFLEAGEADGTLRHDVAADDVVTALVGAFLATAGAPDAAQRDRVLDLLVDGLRSRGGTTPLP</sequence>
<dbReference type="InterPro" id="IPR001647">
    <property type="entry name" value="HTH_TetR"/>
</dbReference>
<dbReference type="PANTHER" id="PTHR30055">
    <property type="entry name" value="HTH-TYPE TRANSCRIPTIONAL REGULATOR RUTR"/>
    <property type="match status" value="1"/>
</dbReference>
<feature type="domain" description="HTH tetR-type" evidence="5">
    <location>
        <begin position="1"/>
        <end position="60"/>
    </location>
</feature>
<dbReference type="InterPro" id="IPR050109">
    <property type="entry name" value="HTH-type_TetR-like_transc_reg"/>
</dbReference>
<evidence type="ECO:0000256" key="1">
    <source>
        <dbReference type="ARBA" id="ARBA00023015"/>
    </source>
</evidence>
<dbReference type="Pfam" id="PF21597">
    <property type="entry name" value="TetR_C_43"/>
    <property type="match status" value="1"/>
</dbReference>
<evidence type="ECO:0000256" key="4">
    <source>
        <dbReference type="PROSITE-ProRule" id="PRU00335"/>
    </source>
</evidence>